<comment type="caution">
    <text evidence="1">The sequence shown here is derived from an EMBL/GenBank/DDBJ whole genome shotgun (WGS) entry which is preliminary data.</text>
</comment>
<sequence>MQQIDSESRSPVGRDFPKIEHEDATEDVDDDIPDSTVVEVPPESFWLSKDAEFNWFDRNAFLERNESMKGYYNTTNLNQIVNPSHSNSSSQRYSVNLKSKAAIIGLPKTQKTTYIDSKRRLCKPLNVRMFPMRSYSIGKAPTTVPVMEPSSPKVSCIGRVRSKRCRSRRKSSGQAIEPERQRSGTGRARKSGLLSRITSLFRSEGHRRRKNGKSSSEKIKAPAEISVPRKICVSVKPVSSEPGTPSGPAALGSMIRFASGRRAESWGG</sequence>
<name>A0ACB9EN40_9ASTR</name>
<dbReference type="EMBL" id="CM042034">
    <property type="protein sequence ID" value="KAI3760434.1"/>
    <property type="molecule type" value="Genomic_DNA"/>
</dbReference>
<proteinExistence type="predicted"/>
<protein>
    <submittedName>
        <fullName evidence="1">Uncharacterized protein</fullName>
    </submittedName>
</protein>
<keyword evidence="2" id="KW-1185">Reference proteome</keyword>
<evidence type="ECO:0000313" key="2">
    <source>
        <dbReference type="Proteomes" id="UP001056120"/>
    </source>
</evidence>
<gene>
    <name evidence="1" type="ORF">L1987_50829</name>
</gene>
<evidence type="ECO:0000313" key="1">
    <source>
        <dbReference type="EMBL" id="KAI3760434.1"/>
    </source>
</evidence>
<organism evidence="1 2">
    <name type="scientific">Smallanthus sonchifolius</name>
    <dbReference type="NCBI Taxonomy" id="185202"/>
    <lineage>
        <taxon>Eukaryota</taxon>
        <taxon>Viridiplantae</taxon>
        <taxon>Streptophyta</taxon>
        <taxon>Embryophyta</taxon>
        <taxon>Tracheophyta</taxon>
        <taxon>Spermatophyta</taxon>
        <taxon>Magnoliopsida</taxon>
        <taxon>eudicotyledons</taxon>
        <taxon>Gunneridae</taxon>
        <taxon>Pentapetalae</taxon>
        <taxon>asterids</taxon>
        <taxon>campanulids</taxon>
        <taxon>Asterales</taxon>
        <taxon>Asteraceae</taxon>
        <taxon>Asteroideae</taxon>
        <taxon>Heliantheae alliance</taxon>
        <taxon>Millerieae</taxon>
        <taxon>Smallanthus</taxon>
    </lineage>
</organism>
<accession>A0ACB9EN40</accession>
<reference evidence="2" key="1">
    <citation type="journal article" date="2022" name="Mol. Ecol. Resour.">
        <title>The genomes of chicory, endive, great burdock and yacon provide insights into Asteraceae palaeo-polyploidization history and plant inulin production.</title>
        <authorList>
            <person name="Fan W."/>
            <person name="Wang S."/>
            <person name="Wang H."/>
            <person name="Wang A."/>
            <person name="Jiang F."/>
            <person name="Liu H."/>
            <person name="Zhao H."/>
            <person name="Xu D."/>
            <person name="Zhang Y."/>
        </authorList>
    </citation>
    <scope>NUCLEOTIDE SEQUENCE [LARGE SCALE GENOMIC DNA]</scope>
    <source>
        <strain evidence="2">cv. Yunnan</strain>
    </source>
</reference>
<reference evidence="1 2" key="2">
    <citation type="journal article" date="2022" name="Mol. Ecol. Resour.">
        <title>The genomes of chicory, endive, great burdock and yacon provide insights into Asteraceae paleo-polyploidization history and plant inulin production.</title>
        <authorList>
            <person name="Fan W."/>
            <person name="Wang S."/>
            <person name="Wang H."/>
            <person name="Wang A."/>
            <person name="Jiang F."/>
            <person name="Liu H."/>
            <person name="Zhao H."/>
            <person name="Xu D."/>
            <person name="Zhang Y."/>
        </authorList>
    </citation>
    <scope>NUCLEOTIDE SEQUENCE [LARGE SCALE GENOMIC DNA]</scope>
    <source>
        <strain evidence="2">cv. Yunnan</strain>
        <tissue evidence="1">Leaves</tissue>
    </source>
</reference>
<dbReference type="Proteomes" id="UP001056120">
    <property type="component" value="Linkage Group LG17"/>
</dbReference>